<dbReference type="Proteomes" id="UP001476247">
    <property type="component" value="Unassembled WGS sequence"/>
</dbReference>
<protein>
    <submittedName>
        <fullName evidence="1">Uncharacterized protein</fullName>
    </submittedName>
</protein>
<evidence type="ECO:0000313" key="1">
    <source>
        <dbReference type="EMBL" id="GAA5801862.1"/>
    </source>
</evidence>
<reference evidence="1 2" key="1">
    <citation type="submission" date="2024-04" db="EMBL/GenBank/DDBJ databases">
        <title>genome sequences of Mucor flavus KT1a and Helicostylum pulchrum KT1b strains isolation_sourced from the surface of a dry-aged beef.</title>
        <authorList>
            <person name="Toyotome T."/>
            <person name="Hosono M."/>
            <person name="Torimaru M."/>
            <person name="Fukuda K."/>
            <person name="Mikami N."/>
        </authorList>
    </citation>
    <scope>NUCLEOTIDE SEQUENCE [LARGE SCALE GENOMIC DNA]</scope>
    <source>
        <strain evidence="1 2">KT1b</strain>
    </source>
</reference>
<name>A0ABP9Y6A6_9FUNG</name>
<gene>
    <name evidence="1" type="ORF">HPULCUR_007317</name>
</gene>
<evidence type="ECO:0000313" key="2">
    <source>
        <dbReference type="Proteomes" id="UP001476247"/>
    </source>
</evidence>
<organism evidence="1 2">
    <name type="scientific">Helicostylum pulchrum</name>
    <dbReference type="NCBI Taxonomy" id="562976"/>
    <lineage>
        <taxon>Eukaryota</taxon>
        <taxon>Fungi</taxon>
        <taxon>Fungi incertae sedis</taxon>
        <taxon>Mucoromycota</taxon>
        <taxon>Mucoromycotina</taxon>
        <taxon>Mucoromycetes</taxon>
        <taxon>Mucorales</taxon>
        <taxon>Mucorineae</taxon>
        <taxon>Mucoraceae</taxon>
        <taxon>Helicostylum</taxon>
    </lineage>
</organism>
<dbReference type="EMBL" id="BAABUJ010000020">
    <property type="protein sequence ID" value="GAA5801862.1"/>
    <property type="molecule type" value="Genomic_DNA"/>
</dbReference>
<proteinExistence type="predicted"/>
<keyword evidence="2" id="KW-1185">Reference proteome</keyword>
<sequence>MENYSLHTIYTTEFEVATNLPATTDSVIGLEIFDSLDITLSDEQVDMIYSALEYSLSFFPWLRNLDIKCGPQFMRMRYSISYKHKEDLTSSDPPNYKINCLQMRYIILVERYFNLVIAHLYDVDTVWLQANVMDCFTVIQL</sequence>
<accession>A0ABP9Y6A6</accession>
<comment type="caution">
    <text evidence="1">The sequence shown here is derived from an EMBL/GenBank/DDBJ whole genome shotgun (WGS) entry which is preliminary data.</text>
</comment>